<dbReference type="EMBL" id="AP014545">
    <property type="protein sequence ID" value="BBB24994.1"/>
    <property type="molecule type" value="Genomic_DNA"/>
</dbReference>
<dbReference type="SMART" id="SM00155">
    <property type="entry name" value="PLDc"/>
    <property type="match status" value="2"/>
</dbReference>
<dbReference type="GO" id="GO:0009395">
    <property type="term" value="P:phospholipid catabolic process"/>
    <property type="evidence" value="ECO:0007669"/>
    <property type="project" value="TreeGrafter"/>
</dbReference>
<dbReference type="PANTHER" id="PTHR18896:SF76">
    <property type="entry name" value="PHOSPHOLIPASE"/>
    <property type="match status" value="1"/>
</dbReference>
<keyword evidence="8" id="KW-1185">Reference proteome</keyword>
<dbReference type="PROSITE" id="PS50035">
    <property type="entry name" value="PLD"/>
    <property type="match status" value="1"/>
</dbReference>
<evidence type="ECO:0000256" key="2">
    <source>
        <dbReference type="ARBA" id="ARBA00022737"/>
    </source>
</evidence>
<evidence type="ECO:0000313" key="7">
    <source>
        <dbReference type="EMBL" id="BBB24994.1"/>
    </source>
</evidence>
<dbReference type="KEGG" id="ajp:AMJAP_0395"/>
<dbReference type="Gene3D" id="3.30.870.10">
    <property type="entry name" value="Endonuclease Chain A"/>
    <property type="match status" value="3"/>
</dbReference>
<dbReference type="InterPro" id="IPR025202">
    <property type="entry name" value="PLD-like_dom"/>
</dbReference>
<keyword evidence="5" id="KW-0175">Coiled coil</keyword>
<dbReference type="SUPFAM" id="SSF56024">
    <property type="entry name" value="Phospholipase D/nuclease"/>
    <property type="match status" value="2"/>
</dbReference>
<keyword evidence="3" id="KW-0378">Hydrolase</keyword>
<evidence type="ECO:0000313" key="8">
    <source>
        <dbReference type="Proteomes" id="UP000595663"/>
    </source>
</evidence>
<evidence type="ECO:0000256" key="1">
    <source>
        <dbReference type="ARBA" id="ARBA00000798"/>
    </source>
</evidence>
<evidence type="ECO:0000256" key="5">
    <source>
        <dbReference type="SAM" id="Coils"/>
    </source>
</evidence>
<dbReference type="OrthoDB" id="9762009at2"/>
<sequence length="725" mass="84345">MTAETTECKQVTTEAQLKATTAPKWLLCPETDKNVIYPHRENIEITPLINGKEAFGALEEAIKNATDSIDIICWGFDPSLRLSGPKGEERYGELLERKAKEGVQIRVMIWYSKIADISPMFKDESLPDFDRRTGGDLRKERFEKNSLNTEANSAELKELREYQQAYQSAVDDWRNQDLSTVDEPFWKSREYKADPRQWKLDKLKTRMEQKKSEFEERYNQAYTRYNGTPFLQQGDRVFNEDWYLRAQHGRIANLTFTTRDIKDFASVADMTDDSEMPFASKKQKIAGLAFPTHHQKMVLVDYSRPSQAVGFVMGHNMQKNYYDDDQHAFNSSVRYPGFRPWQDISTRARGSVLVDLNDNFSHAWDKEIPYDSWRNRDSQIDESRELMSPQQFRDAVEFKSGFRCSVAQICRTEEDFQDRSIRKAYERALNNTTDFVYSENQYFRYTPFAERLKKQALKRKQKGAKDLYWFVITNKPNSGGEGTNTYAMLQALGHEERLPRLVKDQRQQLIELEARRARYKKFLAQEGSRGPYYDYLLGNQTARVKEELPRVEKEIAELREHYPEAVAELEKKNQQVIKNELDVDDPQQAFELQNSDGLKVHIATLTSCTGSTAEPNLYTQIYVHSKLLLVDDDYFLLGSANINKRSMEIDTELAIATPTPSLASHCRNRLWQIHAKRVKKDSLGNYDYWDKLMTGNWRAQYLGRPLKGTLTHFYDPDCQVAAAND</sequence>
<dbReference type="Pfam" id="PF13091">
    <property type="entry name" value="PLDc_2"/>
    <property type="match status" value="1"/>
</dbReference>
<dbReference type="GO" id="GO:0004630">
    <property type="term" value="F:phospholipase D activity"/>
    <property type="evidence" value="ECO:0007669"/>
    <property type="project" value="UniProtKB-EC"/>
</dbReference>
<dbReference type="PANTHER" id="PTHR18896">
    <property type="entry name" value="PHOSPHOLIPASE D"/>
    <property type="match status" value="1"/>
</dbReference>
<accession>A0A7R6P192</accession>
<gene>
    <name evidence="7" type="ORF">AMJAP_0395</name>
</gene>
<dbReference type="RefSeq" id="WP_019620829.1">
    <property type="nucleotide sequence ID" value="NZ_AP014545.1"/>
</dbReference>
<feature type="domain" description="PLD phosphodiesterase" evidence="6">
    <location>
        <begin position="619"/>
        <end position="646"/>
    </location>
</feature>
<evidence type="ECO:0000256" key="3">
    <source>
        <dbReference type="ARBA" id="ARBA00022801"/>
    </source>
</evidence>
<name>A0A7R6P192_9GAMM</name>
<dbReference type="InterPro" id="IPR015679">
    <property type="entry name" value="PLipase_D_fam"/>
</dbReference>
<evidence type="ECO:0000256" key="4">
    <source>
        <dbReference type="ARBA" id="ARBA00023098"/>
    </source>
</evidence>
<reference evidence="7 8" key="1">
    <citation type="journal article" date="2008" name="Int. J. Syst. Evol. Microbiol.">
        <title>Amphritea japonica sp. nov. and Amphritea balenae sp. nov., isolated from the sediment adjacent to sperm whale carcasses off Kagoshima, Japan.</title>
        <authorList>
            <person name="Miyazaki M."/>
            <person name="Nogi Y."/>
            <person name="Fujiwara Y."/>
            <person name="Kawato M."/>
            <person name="Nagahama T."/>
            <person name="Kubokawa K."/>
            <person name="Horikoshi K."/>
        </authorList>
    </citation>
    <scope>NUCLEOTIDE SEQUENCE [LARGE SCALE GENOMIC DNA]</scope>
    <source>
        <strain evidence="7 8">ATCC BAA-1530</strain>
    </source>
</reference>
<keyword evidence="4" id="KW-0443">Lipid metabolism</keyword>
<dbReference type="AlphaFoldDB" id="A0A7R6P192"/>
<proteinExistence type="predicted"/>
<keyword evidence="2" id="KW-0677">Repeat</keyword>
<dbReference type="InterPro" id="IPR001736">
    <property type="entry name" value="PLipase_D/transphosphatidylase"/>
</dbReference>
<comment type="catalytic activity">
    <reaction evidence="1">
        <text>a 1,2-diacyl-sn-glycero-3-phosphocholine + H2O = a 1,2-diacyl-sn-glycero-3-phosphate + choline + H(+)</text>
        <dbReference type="Rhea" id="RHEA:14445"/>
        <dbReference type="ChEBI" id="CHEBI:15354"/>
        <dbReference type="ChEBI" id="CHEBI:15377"/>
        <dbReference type="ChEBI" id="CHEBI:15378"/>
        <dbReference type="ChEBI" id="CHEBI:57643"/>
        <dbReference type="ChEBI" id="CHEBI:58608"/>
        <dbReference type="EC" id="3.1.4.4"/>
    </reaction>
</comment>
<feature type="coiled-coil region" evidence="5">
    <location>
        <begin position="541"/>
        <end position="575"/>
    </location>
</feature>
<evidence type="ECO:0000259" key="6">
    <source>
        <dbReference type="PROSITE" id="PS50035"/>
    </source>
</evidence>
<organism evidence="7 8">
    <name type="scientific">Amphritea japonica ATCC BAA-1530</name>
    <dbReference type="NCBI Taxonomy" id="1278309"/>
    <lineage>
        <taxon>Bacteria</taxon>
        <taxon>Pseudomonadati</taxon>
        <taxon>Pseudomonadota</taxon>
        <taxon>Gammaproteobacteria</taxon>
        <taxon>Oceanospirillales</taxon>
        <taxon>Oceanospirillaceae</taxon>
        <taxon>Amphritea</taxon>
    </lineage>
</organism>
<protein>
    <recommendedName>
        <fullName evidence="6">PLD phosphodiesterase domain-containing protein</fullName>
    </recommendedName>
</protein>
<dbReference type="Proteomes" id="UP000595663">
    <property type="component" value="Chromosome"/>
</dbReference>